<dbReference type="PANTHER" id="PTHR46062">
    <property type="entry name" value="STEROL REGULATORY ELEMENT-BINDING PROTEIN"/>
    <property type="match status" value="1"/>
</dbReference>
<keyword evidence="11" id="KW-0175">Coiled coil</keyword>
<feature type="domain" description="BHLH" evidence="14">
    <location>
        <begin position="240"/>
        <end position="290"/>
    </location>
</feature>
<feature type="transmembrane region" description="Helical" evidence="13">
    <location>
        <begin position="377"/>
        <end position="396"/>
    </location>
</feature>
<sequence length="806" mass="91608">MENTSWESFDSNKMDLDTSSNFQGTDLDVNEISDDMFQINDDKLIGMVGDDFLTQFGLEDSFNNELFNTDTSTSTQSSEDKEEGYNFSDRCGLTQTIPDLLHLPMNKNENERKDIKKENAKAHKNIIIQEQSSNLNHPTLILPINTITSSSNLSQIPQIKPTVQQQKIGLHSTVVPTPQLVAIQSMPTVMYNYTEANGAIKSQNIHLVNTSAGAILTTGIPVVFDTESSKVHHSRPGREGKRSAHNAIERRYRTSINSCICELKSMLVGRDAKLQKSGILRKAIEHIKFLESQNKQLKQENMALKMHLTSENKDNLKDLLTNTSKITNTMGDLTPPRSSDESNPSFSPPHSENSLPASPYSSDDGGSFRGMTPHTKLTLCMFMFAMLVINPFAGLLRNDYYVENDREYIPGRRTILKSNDDTTSPWMNLGSYLTLQAAEVKFSSNICSSKLYDEYCSCLSILGLKLPKLKLERSVCIVWQFFRIVLFAIFGKFITKKTNYSKDKLDILYSAKQLALVYHRLNQLSLSSNIDEKNGLLTSLYSINMTEVASSIMEPAQVVEIYLTAALRASKDVCKFFGRYYLLKAKRYTTTLEVISEHNWAFTSSVYRFILSQEFEHINEEREETYLFFEKTIHLNPLKNVLKKYRVFLLEKCLKCLVGISNAKKNEEDHLGDWWCDLFRIVAYWSLAEDKKAIDLYKSIGNVPKYLYDNLLCKALIAAFSAKCEIIDSEELDGLSVMHHCDIASQFLKETLDKNNSNKDIKKVSISTAQQYIIYCFCSECIVVAFAYFSYLYVIGYLKLVGLCMK</sequence>
<keyword evidence="8 13" id="KW-0472">Membrane</keyword>
<dbReference type="VEuPathDB" id="VectorBase:CSON007413"/>
<dbReference type="Gene3D" id="4.10.280.10">
    <property type="entry name" value="Helix-loop-helix DNA-binding domain"/>
    <property type="match status" value="1"/>
</dbReference>
<evidence type="ECO:0000256" key="6">
    <source>
        <dbReference type="ARBA" id="ARBA00023015"/>
    </source>
</evidence>
<evidence type="ECO:0000256" key="1">
    <source>
        <dbReference type="ARBA" id="ARBA00004123"/>
    </source>
</evidence>
<evidence type="ECO:0000256" key="10">
    <source>
        <dbReference type="ARBA" id="ARBA00023242"/>
    </source>
</evidence>
<dbReference type="AlphaFoldDB" id="A0A336LMT3"/>
<keyword evidence="7" id="KW-0238">DNA-binding</keyword>
<comment type="subcellular location">
    <subcellularLocation>
        <location evidence="2">Endoplasmic reticulum membrane</location>
        <topology evidence="2">Multi-pass membrane protein</topology>
    </subcellularLocation>
    <subcellularLocation>
        <location evidence="1">Nucleus</location>
    </subcellularLocation>
</comment>
<dbReference type="Pfam" id="PF00010">
    <property type="entry name" value="HLH"/>
    <property type="match status" value="1"/>
</dbReference>
<evidence type="ECO:0000259" key="14">
    <source>
        <dbReference type="PROSITE" id="PS50888"/>
    </source>
</evidence>
<evidence type="ECO:0000256" key="13">
    <source>
        <dbReference type="SAM" id="Phobius"/>
    </source>
</evidence>
<dbReference type="InterPro" id="IPR011598">
    <property type="entry name" value="bHLH_dom"/>
</dbReference>
<evidence type="ECO:0000256" key="7">
    <source>
        <dbReference type="ARBA" id="ARBA00023125"/>
    </source>
</evidence>
<accession>A0A336LMT3</accession>
<dbReference type="SMART" id="SM00353">
    <property type="entry name" value="HLH"/>
    <property type="match status" value="1"/>
</dbReference>
<dbReference type="CDD" id="cd11394">
    <property type="entry name" value="bHLHzip_SREBP"/>
    <property type="match status" value="1"/>
</dbReference>
<feature type="region of interest" description="Disordered" evidence="12">
    <location>
        <begin position="326"/>
        <end position="367"/>
    </location>
</feature>
<evidence type="ECO:0000313" key="15">
    <source>
        <dbReference type="EMBL" id="SSX18091.1"/>
    </source>
</evidence>
<keyword evidence="6" id="KW-0805">Transcription regulation</keyword>
<feature type="compositionally biased region" description="Polar residues" evidence="12">
    <location>
        <begin position="341"/>
        <end position="361"/>
    </location>
</feature>
<evidence type="ECO:0000256" key="12">
    <source>
        <dbReference type="SAM" id="MobiDB-lite"/>
    </source>
</evidence>
<dbReference type="GO" id="GO:0046983">
    <property type="term" value="F:protein dimerization activity"/>
    <property type="evidence" value="ECO:0007669"/>
    <property type="project" value="InterPro"/>
</dbReference>
<dbReference type="SUPFAM" id="SSF47459">
    <property type="entry name" value="HLH, helix-loop-helix DNA-binding domain"/>
    <property type="match status" value="1"/>
</dbReference>
<proteinExistence type="predicted"/>
<protein>
    <submittedName>
        <fullName evidence="15">CSON007413 protein</fullName>
    </submittedName>
</protein>
<evidence type="ECO:0000256" key="8">
    <source>
        <dbReference type="ARBA" id="ARBA00023136"/>
    </source>
</evidence>
<feature type="region of interest" description="Disordered" evidence="12">
    <location>
        <begin position="67"/>
        <end position="89"/>
    </location>
</feature>
<dbReference type="InterPro" id="IPR036638">
    <property type="entry name" value="HLH_DNA-bd_sf"/>
</dbReference>
<keyword evidence="3 13" id="KW-0812">Transmembrane</keyword>
<feature type="coiled-coil region" evidence="11">
    <location>
        <begin position="280"/>
        <end position="307"/>
    </location>
</feature>
<gene>
    <name evidence="15" type="primary">CSON007413</name>
</gene>
<dbReference type="GO" id="GO:0000978">
    <property type="term" value="F:RNA polymerase II cis-regulatory region sequence-specific DNA binding"/>
    <property type="evidence" value="ECO:0007669"/>
    <property type="project" value="TreeGrafter"/>
</dbReference>
<name>A0A336LMT3_CULSO</name>
<keyword evidence="10" id="KW-0539">Nucleus</keyword>
<feature type="region of interest" description="Disordered" evidence="12">
    <location>
        <begin position="1"/>
        <end position="21"/>
    </location>
</feature>
<dbReference type="EMBL" id="UFQT01000027">
    <property type="protein sequence ID" value="SSX18091.1"/>
    <property type="molecule type" value="Genomic_DNA"/>
</dbReference>
<dbReference type="PROSITE" id="PS50888">
    <property type="entry name" value="BHLH"/>
    <property type="match status" value="1"/>
</dbReference>
<keyword evidence="4" id="KW-0256">Endoplasmic reticulum</keyword>
<keyword evidence="5 13" id="KW-1133">Transmembrane helix</keyword>
<dbReference type="PANTHER" id="PTHR46062:SF1">
    <property type="entry name" value="LP12374P"/>
    <property type="match status" value="1"/>
</dbReference>
<dbReference type="GO" id="GO:0000981">
    <property type="term" value="F:DNA-binding transcription factor activity, RNA polymerase II-specific"/>
    <property type="evidence" value="ECO:0007669"/>
    <property type="project" value="TreeGrafter"/>
</dbReference>
<evidence type="ECO:0000256" key="4">
    <source>
        <dbReference type="ARBA" id="ARBA00022824"/>
    </source>
</evidence>
<evidence type="ECO:0000256" key="3">
    <source>
        <dbReference type="ARBA" id="ARBA00022692"/>
    </source>
</evidence>
<feature type="transmembrane region" description="Helical" evidence="13">
    <location>
        <begin position="772"/>
        <end position="798"/>
    </location>
</feature>
<evidence type="ECO:0000256" key="9">
    <source>
        <dbReference type="ARBA" id="ARBA00023163"/>
    </source>
</evidence>
<evidence type="ECO:0000256" key="2">
    <source>
        <dbReference type="ARBA" id="ARBA00004477"/>
    </source>
</evidence>
<dbReference type="GO" id="GO:0005789">
    <property type="term" value="C:endoplasmic reticulum membrane"/>
    <property type="evidence" value="ECO:0007669"/>
    <property type="project" value="UniProtKB-SubCell"/>
</dbReference>
<dbReference type="GO" id="GO:0005634">
    <property type="term" value="C:nucleus"/>
    <property type="evidence" value="ECO:0007669"/>
    <property type="project" value="UniProtKB-SubCell"/>
</dbReference>
<evidence type="ECO:0000256" key="11">
    <source>
        <dbReference type="SAM" id="Coils"/>
    </source>
</evidence>
<organism evidence="15">
    <name type="scientific">Culicoides sonorensis</name>
    <name type="common">Biting midge</name>
    <dbReference type="NCBI Taxonomy" id="179676"/>
    <lineage>
        <taxon>Eukaryota</taxon>
        <taxon>Metazoa</taxon>
        <taxon>Ecdysozoa</taxon>
        <taxon>Arthropoda</taxon>
        <taxon>Hexapoda</taxon>
        <taxon>Insecta</taxon>
        <taxon>Pterygota</taxon>
        <taxon>Neoptera</taxon>
        <taxon>Endopterygota</taxon>
        <taxon>Diptera</taxon>
        <taxon>Nematocera</taxon>
        <taxon>Chironomoidea</taxon>
        <taxon>Ceratopogonidae</taxon>
        <taxon>Ceratopogoninae</taxon>
        <taxon>Culicoides</taxon>
        <taxon>Monoculicoides</taxon>
    </lineage>
</organism>
<evidence type="ECO:0000256" key="5">
    <source>
        <dbReference type="ARBA" id="ARBA00022989"/>
    </source>
</evidence>
<keyword evidence="9" id="KW-0804">Transcription</keyword>
<reference evidence="15" key="1">
    <citation type="submission" date="2018-07" db="EMBL/GenBank/DDBJ databases">
        <authorList>
            <person name="Quirk P.G."/>
            <person name="Krulwich T.A."/>
        </authorList>
    </citation>
    <scope>NUCLEOTIDE SEQUENCE</scope>
</reference>